<evidence type="ECO:0000313" key="2">
    <source>
        <dbReference type="EMBL" id="MBY78055.1"/>
    </source>
</evidence>
<dbReference type="EMBL" id="GGMS01008852">
    <property type="protein sequence ID" value="MBY78055.1"/>
    <property type="molecule type" value="Transcribed_RNA"/>
</dbReference>
<sequence length="152" mass="17636">MSKALEEAEEGIVINGKNINNLRYADDTVLIASNIENLQKILDKVVIASENLGLHLNVQKTKYMIIDKEQSPVNLLRLNNVPLDRVHQINYFGQSLIVNWDHSHEIKCRIEKARVAFIKMKNIFCSYQLSINLRIRMVRCYVFTVLFYGVEI</sequence>
<dbReference type="OrthoDB" id="6604541at2759"/>
<dbReference type="PANTHER" id="PTHR47027">
    <property type="entry name" value="REVERSE TRANSCRIPTASE DOMAIN-CONTAINING PROTEIN"/>
    <property type="match status" value="1"/>
</dbReference>
<evidence type="ECO:0000259" key="1">
    <source>
        <dbReference type="PROSITE" id="PS50878"/>
    </source>
</evidence>
<organism evidence="2">
    <name type="scientific">Sipha flava</name>
    <name type="common">yellow sugarcane aphid</name>
    <dbReference type="NCBI Taxonomy" id="143950"/>
    <lineage>
        <taxon>Eukaryota</taxon>
        <taxon>Metazoa</taxon>
        <taxon>Ecdysozoa</taxon>
        <taxon>Arthropoda</taxon>
        <taxon>Hexapoda</taxon>
        <taxon>Insecta</taxon>
        <taxon>Pterygota</taxon>
        <taxon>Neoptera</taxon>
        <taxon>Paraneoptera</taxon>
        <taxon>Hemiptera</taxon>
        <taxon>Sternorrhyncha</taxon>
        <taxon>Aphidomorpha</taxon>
        <taxon>Aphidoidea</taxon>
        <taxon>Aphididae</taxon>
        <taxon>Sipha</taxon>
    </lineage>
</organism>
<protein>
    <submittedName>
        <fullName evidence="2">Uncharacterized transposon-derived protein F52C9.6</fullName>
    </submittedName>
</protein>
<gene>
    <name evidence="2" type="primary">F52C9.6_13</name>
    <name evidence="2" type="ORF">g.51822</name>
</gene>
<feature type="domain" description="Reverse transcriptase" evidence="1">
    <location>
        <begin position="1"/>
        <end position="96"/>
    </location>
</feature>
<proteinExistence type="predicted"/>
<dbReference type="AlphaFoldDB" id="A0A2S2QJX2"/>
<name>A0A2S2QJX2_9HEMI</name>
<dbReference type="InterPro" id="IPR000477">
    <property type="entry name" value="RT_dom"/>
</dbReference>
<dbReference type="PANTHER" id="PTHR47027:SF8">
    <property type="entry name" value="RIBONUCLEASE H"/>
    <property type="match status" value="1"/>
</dbReference>
<dbReference type="Pfam" id="PF00078">
    <property type="entry name" value="RVT_1"/>
    <property type="match status" value="1"/>
</dbReference>
<dbReference type="PROSITE" id="PS50878">
    <property type="entry name" value="RT_POL"/>
    <property type="match status" value="1"/>
</dbReference>
<accession>A0A2S2QJX2</accession>
<reference evidence="2" key="1">
    <citation type="submission" date="2018-04" db="EMBL/GenBank/DDBJ databases">
        <title>Transcriptome assembly of Sipha flava.</title>
        <authorList>
            <person name="Scully E.D."/>
            <person name="Geib S.M."/>
            <person name="Palmer N.A."/>
            <person name="Koch K."/>
            <person name="Bradshaw J."/>
            <person name="Heng-Moss T."/>
            <person name="Sarath G."/>
        </authorList>
    </citation>
    <scope>NUCLEOTIDE SEQUENCE</scope>
</reference>